<dbReference type="RefSeq" id="WP_096273370.1">
    <property type="nucleotide sequence ID" value="NZ_JAPWIL010000007.1"/>
</dbReference>
<keyword evidence="3" id="KW-0067">ATP-binding</keyword>
<dbReference type="Pfam" id="PF02682">
    <property type="entry name" value="CT_C_D"/>
    <property type="match status" value="1"/>
</dbReference>
<dbReference type="Proteomes" id="UP001185779">
    <property type="component" value="Unassembled WGS sequence"/>
</dbReference>
<evidence type="ECO:0000256" key="3">
    <source>
        <dbReference type="ARBA" id="ARBA00022840"/>
    </source>
</evidence>
<keyword evidence="1" id="KW-0547">Nucleotide-binding</keyword>
<dbReference type="Proteomes" id="UP001185922">
    <property type="component" value="Unassembled WGS sequence"/>
</dbReference>
<name>A0AAE4R1Q6_9ACTN</name>
<keyword evidence="2 6" id="KW-0378">Hydrolase</keyword>
<evidence type="ECO:0000313" key="6">
    <source>
        <dbReference type="EMBL" id="MDV6311619.1"/>
    </source>
</evidence>
<dbReference type="InterPro" id="IPR010016">
    <property type="entry name" value="PxpB"/>
</dbReference>
<evidence type="ECO:0000313" key="8">
    <source>
        <dbReference type="Proteomes" id="UP001185922"/>
    </source>
</evidence>
<dbReference type="PANTHER" id="PTHR34698">
    <property type="entry name" value="5-OXOPROLINASE SUBUNIT B"/>
    <property type="match status" value="1"/>
</dbReference>
<sequence>MHELPAGPDAVVLDFSAYESPSAAVLDATIALRDAVDRGELPEVIDLVPSAHTLLVQARPGRGVDELGVRRALRRRRAGVHQGVGPADEILVPVHYDGDDLADVADALGISADEVIGLHCSTRWRVQFMGFAPGFGYLVADEPTPHPFDAVGRRAEARTRVPEGAVAIAAGYSAIYPKESPGGWQLLGRTDVRLWDEKADPPALFATGRLVRFVDVRTGGREWAGTT</sequence>
<keyword evidence="7" id="KW-1185">Reference proteome</keyword>
<accession>A0AAE4R1Q6</accession>
<evidence type="ECO:0000256" key="2">
    <source>
        <dbReference type="ARBA" id="ARBA00022801"/>
    </source>
</evidence>
<dbReference type="SUPFAM" id="SSF50891">
    <property type="entry name" value="Cyclophilin-like"/>
    <property type="match status" value="1"/>
</dbReference>
<evidence type="ECO:0000256" key="1">
    <source>
        <dbReference type="ARBA" id="ARBA00022741"/>
    </source>
</evidence>
<dbReference type="PANTHER" id="PTHR34698:SF2">
    <property type="entry name" value="5-OXOPROLINASE SUBUNIT B"/>
    <property type="match status" value="1"/>
</dbReference>
<dbReference type="AlphaFoldDB" id="A0AAE4R1Q6"/>
<dbReference type="InterPro" id="IPR029000">
    <property type="entry name" value="Cyclophilin-like_dom_sf"/>
</dbReference>
<dbReference type="Gene3D" id="3.30.1360.40">
    <property type="match status" value="1"/>
</dbReference>
<dbReference type="EMBL" id="JAWLKI010000005">
    <property type="protein sequence ID" value="MDV6307026.1"/>
    <property type="molecule type" value="Genomic_DNA"/>
</dbReference>
<evidence type="ECO:0000313" key="5">
    <source>
        <dbReference type="EMBL" id="MDV6307026.1"/>
    </source>
</evidence>
<feature type="domain" description="Carboxyltransferase" evidence="4">
    <location>
        <begin position="1"/>
        <end position="205"/>
    </location>
</feature>
<dbReference type="EMBL" id="JAWLKH010000005">
    <property type="protein sequence ID" value="MDV6311619.1"/>
    <property type="molecule type" value="Genomic_DNA"/>
</dbReference>
<dbReference type="Gene3D" id="2.40.100.10">
    <property type="entry name" value="Cyclophilin-like"/>
    <property type="match status" value="1"/>
</dbReference>
<dbReference type="GO" id="GO:0005524">
    <property type="term" value="F:ATP binding"/>
    <property type="evidence" value="ECO:0007669"/>
    <property type="project" value="UniProtKB-KW"/>
</dbReference>
<proteinExistence type="predicted"/>
<protein>
    <submittedName>
        <fullName evidence="6">Allophanate hydrolase subunit 1</fullName>
    </submittedName>
</protein>
<dbReference type="InterPro" id="IPR003833">
    <property type="entry name" value="CT_C_D"/>
</dbReference>
<reference evidence="6 7" key="1">
    <citation type="submission" date="2023-10" db="EMBL/GenBank/DDBJ databases">
        <title>Development of a sustainable strategy for remediation of hydrocarbon-contaminated territories based on the waste exchange concept.</title>
        <authorList>
            <person name="Krivoruchko A."/>
        </authorList>
    </citation>
    <scope>NUCLEOTIDE SEQUENCE</scope>
    <source>
        <strain evidence="5 7">IEGM 1266</strain>
        <strain evidence="6">IEGM 1279</strain>
    </source>
</reference>
<evidence type="ECO:0000313" key="7">
    <source>
        <dbReference type="Proteomes" id="UP001185779"/>
    </source>
</evidence>
<organism evidence="6 8">
    <name type="scientific">Gordonia amicalis</name>
    <dbReference type="NCBI Taxonomy" id="89053"/>
    <lineage>
        <taxon>Bacteria</taxon>
        <taxon>Bacillati</taxon>
        <taxon>Actinomycetota</taxon>
        <taxon>Actinomycetes</taxon>
        <taxon>Mycobacteriales</taxon>
        <taxon>Gordoniaceae</taxon>
        <taxon>Gordonia</taxon>
    </lineage>
</organism>
<dbReference type="SMART" id="SM00796">
    <property type="entry name" value="AHS1"/>
    <property type="match status" value="1"/>
</dbReference>
<gene>
    <name evidence="5" type="ORF">R3P94_06695</name>
    <name evidence="6" type="ORF">R3Q15_06870</name>
</gene>
<dbReference type="SUPFAM" id="SSF160467">
    <property type="entry name" value="PH0987 N-terminal domain-like"/>
    <property type="match status" value="1"/>
</dbReference>
<dbReference type="GO" id="GO:0016787">
    <property type="term" value="F:hydrolase activity"/>
    <property type="evidence" value="ECO:0007669"/>
    <property type="project" value="UniProtKB-KW"/>
</dbReference>
<comment type="caution">
    <text evidence="6">The sequence shown here is derived from an EMBL/GenBank/DDBJ whole genome shotgun (WGS) entry which is preliminary data.</text>
</comment>
<evidence type="ECO:0000259" key="4">
    <source>
        <dbReference type="SMART" id="SM00796"/>
    </source>
</evidence>